<comment type="caution">
    <text evidence="2">The sequence shown here is derived from an EMBL/GenBank/DDBJ whole genome shotgun (WGS) entry which is preliminary data.</text>
</comment>
<name>A0A645E138_9ZZZZ</name>
<dbReference type="AlphaFoldDB" id="A0A645E138"/>
<gene>
    <name evidence="2" type="ORF">SDC9_142239</name>
</gene>
<dbReference type="SUPFAM" id="SSF46600">
    <property type="entry name" value="C-terminal UvrC-binding domain of UvrB"/>
    <property type="match status" value="1"/>
</dbReference>
<accession>A0A645E138</accession>
<dbReference type="InterPro" id="IPR001943">
    <property type="entry name" value="UVR_dom"/>
</dbReference>
<proteinExistence type="predicted"/>
<sequence>MSRAEREQLITRLTREMKEAAKILEFEQAAFLRDRIEKLRKGK</sequence>
<evidence type="ECO:0000313" key="2">
    <source>
        <dbReference type="EMBL" id="MPM95088.1"/>
    </source>
</evidence>
<dbReference type="Pfam" id="PF02151">
    <property type="entry name" value="UVR"/>
    <property type="match status" value="1"/>
</dbReference>
<organism evidence="2">
    <name type="scientific">bioreactor metagenome</name>
    <dbReference type="NCBI Taxonomy" id="1076179"/>
    <lineage>
        <taxon>unclassified sequences</taxon>
        <taxon>metagenomes</taxon>
        <taxon>ecological metagenomes</taxon>
    </lineage>
</organism>
<dbReference type="EMBL" id="VSSQ01041619">
    <property type="protein sequence ID" value="MPM95088.1"/>
    <property type="molecule type" value="Genomic_DNA"/>
</dbReference>
<dbReference type="Gene3D" id="4.10.860.10">
    <property type="entry name" value="UVR domain"/>
    <property type="match status" value="1"/>
</dbReference>
<protein>
    <recommendedName>
        <fullName evidence="1">UVR domain-containing protein</fullName>
    </recommendedName>
</protein>
<reference evidence="2" key="1">
    <citation type="submission" date="2019-08" db="EMBL/GenBank/DDBJ databases">
        <authorList>
            <person name="Kucharzyk K."/>
            <person name="Murdoch R.W."/>
            <person name="Higgins S."/>
            <person name="Loffler F."/>
        </authorList>
    </citation>
    <scope>NUCLEOTIDE SEQUENCE</scope>
</reference>
<evidence type="ECO:0000259" key="1">
    <source>
        <dbReference type="PROSITE" id="PS50151"/>
    </source>
</evidence>
<dbReference type="InterPro" id="IPR036876">
    <property type="entry name" value="UVR_dom_sf"/>
</dbReference>
<feature type="domain" description="UVR" evidence="1">
    <location>
        <begin position="7"/>
        <end position="42"/>
    </location>
</feature>
<dbReference type="PROSITE" id="PS50151">
    <property type="entry name" value="UVR"/>
    <property type="match status" value="1"/>
</dbReference>